<evidence type="ECO:0000256" key="1">
    <source>
        <dbReference type="SAM" id="MobiDB-lite"/>
    </source>
</evidence>
<gene>
    <name evidence="2" type="ORF">C6P46_004625</name>
</gene>
<feature type="region of interest" description="Disordered" evidence="1">
    <location>
        <begin position="109"/>
        <end position="135"/>
    </location>
</feature>
<proteinExistence type="predicted"/>
<sequence>MVMAIYMGSLARRDLKLKFYLQPRIHVYKTHFKPEQLLCACGGKPELENISSSTSRSTPLRVPPFVPPSGLSPSPAGQEHAHVARVLTHLEVPPRSERPIVNIATATGPKQAGQANSGTPQHRRINRTSPLSASGLTGKTLLNRLKKELINRMTPAVYAVQALSTGKTWMKLGMDKFLYATATLIHLNNNKSYQLTAAGCHAAINSQSLKLIASNGALLAVMPIDHYH</sequence>
<dbReference type="EMBL" id="PUHQ01000045">
    <property type="protein sequence ID" value="KAG0660325.1"/>
    <property type="molecule type" value="Genomic_DNA"/>
</dbReference>
<reference evidence="2 3" key="1">
    <citation type="submission" date="2020-11" db="EMBL/GenBank/DDBJ databases">
        <title>Kefir isolates.</title>
        <authorList>
            <person name="Marcisauskas S."/>
            <person name="Kim Y."/>
            <person name="Blasche S."/>
        </authorList>
    </citation>
    <scope>NUCLEOTIDE SEQUENCE [LARGE SCALE GENOMIC DNA]</scope>
    <source>
        <strain evidence="2 3">KR</strain>
    </source>
</reference>
<protein>
    <submittedName>
        <fullName evidence="2">Uncharacterized protein</fullName>
    </submittedName>
</protein>
<organism evidence="2 3">
    <name type="scientific">Rhodotorula mucilaginosa</name>
    <name type="common">Yeast</name>
    <name type="synonym">Rhodotorula rubra</name>
    <dbReference type="NCBI Taxonomy" id="5537"/>
    <lineage>
        <taxon>Eukaryota</taxon>
        <taxon>Fungi</taxon>
        <taxon>Dikarya</taxon>
        <taxon>Basidiomycota</taxon>
        <taxon>Pucciniomycotina</taxon>
        <taxon>Microbotryomycetes</taxon>
        <taxon>Sporidiobolales</taxon>
        <taxon>Sporidiobolaceae</taxon>
        <taxon>Rhodotorula</taxon>
    </lineage>
</organism>
<evidence type="ECO:0000313" key="2">
    <source>
        <dbReference type="EMBL" id="KAG0660325.1"/>
    </source>
</evidence>
<dbReference type="Proteomes" id="UP000777482">
    <property type="component" value="Unassembled WGS sequence"/>
</dbReference>
<dbReference type="AlphaFoldDB" id="A0A9P6W227"/>
<keyword evidence="3" id="KW-1185">Reference proteome</keyword>
<name>A0A9P6W227_RHOMI</name>
<accession>A0A9P6W227</accession>
<evidence type="ECO:0000313" key="3">
    <source>
        <dbReference type="Proteomes" id="UP000777482"/>
    </source>
</evidence>
<comment type="caution">
    <text evidence="2">The sequence shown here is derived from an EMBL/GenBank/DDBJ whole genome shotgun (WGS) entry which is preliminary data.</text>
</comment>